<feature type="domain" description="N,N-dimethylformamidase beta subunit-like C-terminal" evidence="2">
    <location>
        <begin position="86"/>
        <end position="196"/>
    </location>
</feature>
<evidence type="ECO:0000313" key="4">
    <source>
        <dbReference type="Proteomes" id="UP000078343"/>
    </source>
</evidence>
<feature type="compositionally biased region" description="Basic and acidic residues" evidence="1">
    <location>
        <begin position="13"/>
        <end position="24"/>
    </location>
</feature>
<dbReference type="InterPro" id="IPR046540">
    <property type="entry name" value="DMFA2_C"/>
</dbReference>
<dbReference type="Pfam" id="PF20254">
    <property type="entry name" value="DMFA2_C"/>
    <property type="match status" value="1"/>
</dbReference>
<dbReference type="RefSeq" id="XP_018687113.1">
    <property type="nucleotide sequence ID" value="XM_018843566.1"/>
</dbReference>
<dbReference type="AlphaFoldDB" id="A0A178Z2V5"/>
<name>A0A178Z2V5_9EURO</name>
<keyword evidence="4" id="KW-1185">Reference proteome</keyword>
<feature type="compositionally biased region" description="Basic and acidic residues" evidence="1">
    <location>
        <begin position="58"/>
        <end position="72"/>
    </location>
</feature>
<reference evidence="3 4" key="1">
    <citation type="submission" date="2016-04" db="EMBL/GenBank/DDBJ databases">
        <title>Draft genome of Fonsecaea erecta CBS 125763.</title>
        <authorList>
            <person name="Weiss V.A."/>
            <person name="Vicente V.A."/>
            <person name="Raittz R.T."/>
            <person name="Moreno L.F."/>
            <person name="De Souza E.M."/>
            <person name="Pedrosa F.O."/>
            <person name="Steffens M.B."/>
            <person name="Faoro H."/>
            <person name="Tadra-Sfeir M.Z."/>
            <person name="Najafzadeh M.J."/>
            <person name="Felipe M.S."/>
            <person name="Teixeira M."/>
            <person name="Sun J."/>
            <person name="Xi L."/>
            <person name="Gomes R."/>
            <person name="De Azevedo C.M."/>
            <person name="Salgado C.G."/>
            <person name="Da Silva M.B."/>
            <person name="Nascimento M.F."/>
            <person name="Queiroz-Telles F."/>
            <person name="Attili D.S."/>
            <person name="Gorbushina A."/>
        </authorList>
    </citation>
    <scope>NUCLEOTIDE SEQUENCE [LARGE SCALE GENOMIC DNA]</scope>
    <source>
        <strain evidence="3 4">CBS 125763</strain>
    </source>
</reference>
<proteinExistence type="predicted"/>
<sequence length="215" mass="23232">MPSSLRRAGGTHGRGDVSGEKDKPISLAGPTDFAFVQETGVKRRRLSLPGHRPKRLQKRGDSKPLPPRERPRAFSATASILSLSENESVAWIFENIGKDEILGEYGLGGGANGNEMDRFDIRNRSSETAKVLAYSTGHPDEFGIVPEDAPFSITNTLGTHNPLIRSDLTYYINGGGGGVSLVGSINWCCSLGWDDYKNNIATLTGNVINGFLKGR</sequence>
<dbReference type="OrthoDB" id="5287072at2759"/>
<dbReference type="GeneID" id="30016250"/>
<feature type="compositionally biased region" description="Basic residues" evidence="1">
    <location>
        <begin position="42"/>
        <end position="57"/>
    </location>
</feature>
<protein>
    <recommendedName>
        <fullName evidence="2">N,N-dimethylformamidase beta subunit-like C-terminal domain-containing protein</fullName>
    </recommendedName>
</protein>
<accession>A0A178Z2V5</accession>
<evidence type="ECO:0000256" key="1">
    <source>
        <dbReference type="SAM" id="MobiDB-lite"/>
    </source>
</evidence>
<comment type="caution">
    <text evidence="3">The sequence shown here is derived from an EMBL/GenBank/DDBJ whole genome shotgun (WGS) entry which is preliminary data.</text>
</comment>
<dbReference type="EMBL" id="LVYI01000030">
    <property type="protein sequence ID" value="OAP53746.1"/>
    <property type="molecule type" value="Genomic_DNA"/>
</dbReference>
<evidence type="ECO:0000313" key="3">
    <source>
        <dbReference type="EMBL" id="OAP53746.1"/>
    </source>
</evidence>
<evidence type="ECO:0000259" key="2">
    <source>
        <dbReference type="Pfam" id="PF20254"/>
    </source>
</evidence>
<feature type="region of interest" description="Disordered" evidence="1">
    <location>
        <begin position="1"/>
        <end position="72"/>
    </location>
</feature>
<organism evidence="3 4">
    <name type="scientific">Fonsecaea erecta</name>
    <dbReference type="NCBI Taxonomy" id="1367422"/>
    <lineage>
        <taxon>Eukaryota</taxon>
        <taxon>Fungi</taxon>
        <taxon>Dikarya</taxon>
        <taxon>Ascomycota</taxon>
        <taxon>Pezizomycotina</taxon>
        <taxon>Eurotiomycetes</taxon>
        <taxon>Chaetothyriomycetidae</taxon>
        <taxon>Chaetothyriales</taxon>
        <taxon>Herpotrichiellaceae</taxon>
        <taxon>Fonsecaea</taxon>
    </lineage>
</organism>
<dbReference type="STRING" id="1367422.A0A178Z2V5"/>
<gene>
    <name evidence="3" type="ORF">AYL99_12084</name>
</gene>
<dbReference type="Proteomes" id="UP000078343">
    <property type="component" value="Unassembled WGS sequence"/>
</dbReference>